<reference evidence="1" key="1">
    <citation type="submission" date="2018-10" db="EMBL/GenBank/DDBJ databases">
        <title>Hidden diversity of soil giant viruses.</title>
        <authorList>
            <person name="Schulz F."/>
            <person name="Alteio L."/>
            <person name="Goudeau D."/>
            <person name="Ryan E.M."/>
            <person name="Malmstrom R.R."/>
            <person name="Blanchard J."/>
            <person name="Woyke T."/>
        </authorList>
    </citation>
    <scope>NUCLEOTIDE SEQUENCE</scope>
    <source>
        <strain evidence="1">SAV1</strain>
    </source>
</reference>
<proteinExistence type="predicted"/>
<name>A0A3G5AI13_9VIRU</name>
<accession>A0A3G5AI13</accession>
<gene>
    <name evidence="1" type="ORF">Satyrvirus2_60</name>
</gene>
<dbReference type="EMBL" id="MK072438">
    <property type="protein sequence ID" value="AYV85049.1"/>
    <property type="molecule type" value="Genomic_DNA"/>
</dbReference>
<protein>
    <submittedName>
        <fullName evidence="1">Uncharacterized protein</fullName>
    </submittedName>
</protein>
<organism evidence="1">
    <name type="scientific">Satyrvirus sp</name>
    <dbReference type="NCBI Taxonomy" id="2487771"/>
    <lineage>
        <taxon>Viruses</taxon>
        <taxon>Varidnaviria</taxon>
        <taxon>Bamfordvirae</taxon>
        <taxon>Nucleocytoviricota</taxon>
        <taxon>Megaviricetes</taxon>
        <taxon>Imitervirales</taxon>
        <taxon>Mimiviridae</taxon>
        <taxon>Megamimivirinae</taxon>
    </lineage>
</organism>
<sequence length="78" mass="9308">MDKFIKLGNEIYNPKYIKEIYCDQKKCYMTIANTRAVSTGSRYETSKEDHRHEYLADTPEYKTLYGHVHKNWVQSIIT</sequence>
<evidence type="ECO:0000313" key="1">
    <source>
        <dbReference type="EMBL" id="AYV85049.1"/>
    </source>
</evidence>